<organism evidence="1 2">
    <name type="scientific">Gossypium barbadense</name>
    <name type="common">Sea Island cotton</name>
    <name type="synonym">Hibiscus barbadensis</name>
    <dbReference type="NCBI Taxonomy" id="3634"/>
    <lineage>
        <taxon>Eukaryota</taxon>
        <taxon>Viridiplantae</taxon>
        <taxon>Streptophyta</taxon>
        <taxon>Embryophyta</taxon>
        <taxon>Tracheophyta</taxon>
        <taxon>Spermatophyta</taxon>
        <taxon>Magnoliopsida</taxon>
        <taxon>eudicotyledons</taxon>
        <taxon>Gunneridae</taxon>
        <taxon>Pentapetalae</taxon>
        <taxon>rosids</taxon>
        <taxon>malvids</taxon>
        <taxon>Malvales</taxon>
        <taxon>Malvaceae</taxon>
        <taxon>Malvoideae</taxon>
        <taxon>Gossypium</taxon>
    </lineage>
</organism>
<dbReference type="Proteomes" id="UP000239757">
    <property type="component" value="Unassembled WGS sequence"/>
</dbReference>
<dbReference type="AlphaFoldDB" id="A0A2P5VNR9"/>
<protein>
    <submittedName>
        <fullName evidence="1">Uncharacterized protein</fullName>
    </submittedName>
</protein>
<evidence type="ECO:0000313" key="2">
    <source>
        <dbReference type="Proteomes" id="UP000239757"/>
    </source>
</evidence>
<gene>
    <name evidence="1" type="ORF">GOBAR_AA40221</name>
</gene>
<reference evidence="1 2" key="1">
    <citation type="submission" date="2015-01" db="EMBL/GenBank/DDBJ databases">
        <title>Genome of allotetraploid Gossypium barbadense reveals genomic plasticity and fiber elongation in cotton evolution.</title>
        <authorList>
            <person name="Chen X."/>
            <person name="Liu X."/>
            <person name="Zhao B."/>
            <person name="Zheng H."/>
            <person name="Hu Y."/>
            <person name="Lu G."/>
            <person name="Yang C."/>
            <person name="Chen J."/>
            <person name="Shan C."/>
            <person name="Zhang L."/>
            <person name="Zhou Y."/>
            <person name="Wang L."/>
            <person name="Guo W."/>
            <person name="Bai Y."/>
            <person name="Ruan J."/>
            <person name="Shangguan X."/>
            <person name="Mao Y."/>
            <person name="Jiang J."/>
            <person name="Zhu Y."/>
            <person name="Lei J."/>
            <person name="Kang H."/>
            <person name="Chen S."/>
            <person name="He X."/>
            <person name="Wang R."/>
            <person name="Wang Y."/>
            <person name="Chen J."/>
            <person name="Wang L."/>
            <person name="Yu S."/>
            <person name="Wang B."/>
            <person name="Wei J."/>
            <person name="Song S."/>
            <person name="Lu X."/>
            <person name="Gao Z."/>
            <person name="Gu W."/>
            <person name="Deng X."/>
            <person name="Ma D."/>
            <person name="Wang S."/>
            <person name="Liang W."/>
            <person name="Fang L."/>
            <person name="Cai C."/>
            <person name="Zhu X."/>
            <person name="Zhou B."/>
            <person name="Zhang Y."/>
            <person name="Chen Z."/>
            <person name="Xu S."/>
            <person name="Zhu R."/>
            <person name="Wang S."/>
            <person name="Zhang T."/>
            <person name="Zhao G."/>
        </authorList>
    </citation>
    <scope>NUCLEOTIDE SEQUENCE [LARGE SCALE GENOMIC DNA]</scope>
    <source>
        <strain evidence="2">cv. Xinhai21</strain>
        <tissue evidence="1">Leaf</tissue>
    </source>
</reference>
<sequence length="89" mass="9734">MGHCQDSLVFYLIEHLGWGAIKFMVGSEMVVWGSGSLVLASPIIADGSLSVREHCSLASYFSGLTDYNVHVHVHLPLNWSLAADSLEIF</sequence>
<proteinExistence type="predicted"/>
<name>A0A2P5VNR9_GOSBA</name>
<accession>A0A2P5VNR9</accession>
<evidence type="ECO:0000313" key="1">
    <source>
        <dbReference type="EMBL" id="PPR80487.1"/>
    </source>
</evidence>
<dbReference type="EMBL" id="KZ671824">
    <property type="protein sequence ID" value="PPR80487.1"/>
    <property type="molecule type" value="Genomic_DNA"/>
</dbReference>